<dbReference type="Pfam" id="PF13181">
    <property type="entry name" value="TPR_8"/>
    <property type="match status" value="2"/>
</dbReference>
<keyword evidence="1" id="KW-0175">Coiled coil</keyword>
<dbReference type="AlphaFoldDB" id="A0AAV5AX86"/>
<proteinExistence type="predicted"/>
<dbReference type="EMBL" id="BQKB01000029">
    <property type="protein sequence ID" value="GJM53200.1"/>
    <property type="molecule type" value="Genomic_DNA"/>
</dbReference>
<sequence length="790" mass="92851">MYNVLYNGNLAFDQGKKELEEQYQDDYFELLAIEPVVMNDQIKLKGEENPLFDRAEEKAIKAIQKHSMVFDGKQKNRKIDDAYILLGKARYYNQRFIPALEAFNHLLTNYGVTNRRNEAIIWREKTNIQLGRDRTAVDNLEKFFSTSTNKKSKKQEQKIKRQERADAQATLAQAFINLKQYEKAANTLKKAGKLTRNKPQRGRYYFITAQLYERLNNSDSATVYFQKVIDMNRKIPRKLWIEAQAGKTRNQQLTPKELQDFVLFLEKMERQYEHKQFLDVMYFQHATVLEQQSQKKQAISYFLKSLEKNTDNNRLKEKSHERLAELYFAEKQYVDAHARYDSTLVFIPEMTLEHLYIRRKRDNLAEIATQEKIVYQTDSVLRIMKLSDEQKVTYFQKHIDSLQKINGKIANNQQITNFGKEIKISIPTQDNTFYFYSPTAIAYGKQTFVKQFGDRPLVDNWRWSSLVTSSQTAEKEQDSIKTKVFTPEAFIAQLPPQSELPSLEEKRNKALYRLGVIYFEKFEDNTLAISRLEEVLKNNPDQDLKQKSLYQLYKIYERENSPKAQIYKNQLVSQFPNSDYAQILSGSGKTNEQQLGVYYEELQKSLENQEFTRIINVVDSLKPQYKLSPTAPDWDLLRAQAQGRLEGINAYKQALERIKEEYPNSKQSKKVEELLTILNLSEKEIEFEPEQRASTWKIVYPLLSEEQLTAVKDILDENGQAYIKITEDVYDATEKWSVLHGFFTKEQALQMVDRLKSNPKNSFPEEIFVISSENYGIIQVYKNKDKYIMN</sequence>
<dbReference type="Proteomes" id="UP001207736">
    <property type="component" value="Unassembled WGS sequence"/>
</dbReference>
<protein>
    <submittedName>
        <fullName evidence="2">Gliding motility protein</fullName>
    </submittedName>
</protein>
<dbReference type="Proteomes" id="UP001208692">
    <property type="component" value="Unassembled WGS sequence"/>
</dbReference>
<dbReference type="EMBL" id="BQKA01000029">
    <property type="protein sequence ID" value="GJM50521.1"/>
    <property type="molecule type" value="Genomic_DNA"/>
</dbReference>
<gene>
    <name evidence="2" type="primary">sprE</name>
    <name evidence="2" type="ORF">RCZ15_14940</name>
    <name evidence="3" type="ORF">RCZ16_15170</name>
</gene>
<accession>A0AAV5AX86</accession>
<reference evidence="2 5" key="1">
    <citation type="submission" date="2021-11" db="EMBL/GenBank/DDBJ databases">
        <title>Draft genome sequence of Capnocytophaga sp. strain KC07075 isolated from cat oral cavity.</title>
        <authorList>
            <person name="Suzuki M."/>
            <person name="Imaoka K."/>
            <person name="Kimura M."/>
            <person name="Morikawa S."/>
            <person name="Maeda K."/>
        </authorList>
    </citation>
    <scope>NUCLEOTIDE SEQUENCE</scope>
    <source>
        <strain evidence="2">KC07075</strain>
        <strain evidence="3 5">KC07079</strain>
    </source>
</reference>
<dbReference type="InterPro" id="IPR011990">
    <property type="entry name" value="TPR-like_helical_dom_sf"/>
</dbReference>
<name>A0AAV5AX86_9FLAO</name>
<evidence type="ECO:0000313" key="5">
    <source>
        <dbReference type="Proteomes" id="UP001208692"/>
    </source>
</evidence>
<organism evidence="2 4">
    <name type="scientific">Capnocytophaga catalasegens</name>
    <dbReference type="NCBI Taxonomy" id="1004260"/>
    <lineage>
        <taxon>Bacteria</taxon>
        <taxon>Pseudomonadati</taxon>
        <taxon>Bacteroidota</taxon>
        <taxon>Flavobacteriia</taxon>
        <taxon>Flavobacteriales</taxon>
        <taxon>Flavobacteriaceae</taxon>
        <taxon>Capnocytophaga</taxon>
    </lineage>
</organism>
<evidence type="ECO:0000313" key="4">
    <source>
        <dbReference type="Proteomes" id="UP001207736"/>
    </source>
</evidence>
<evidence type="ECO:0000313" key="3">
    <source>
        <dbReference type="EMBL" id="GJM53200.1"/>
    </source>
</evidence>
<dbReference type="SMART" id="SM00028">
    <property type="entry name" value="TPR"/>
    <property type="match status" value="5"/>
</dbReference>
<feature type="coiled-coil region" evidence="1">
    <location>
        <begin position="164"/>
        <end position="191"/>
    </location>
</feature>
<dbReference type="Gene3D" id="1.25.40.10">
    <property type="entry name" value="Tetratricopeptide repeat domain"/>
    <property type="match status" value="4"/>
</dbReference>
<keyword evidence="5" id="KW-1185">Reference proteome</keyword>
<evidence type="ECO:0000256" key="1">
    <source>
        <dbReference type="SAM" id="Coils"/>
    </source>
</evidence>
<comment type="caution">
    <text evidence="2">The sequence shown here is derived from an EMBL/GenBank/DDBJ whole genome shotgun (WGS) entry which is preliminary data.</text>
</comment>
<evidence type="ECO:0000313" key="2">
    <source>
        <dbReference type="EMBL" id="GJM50521.1"/>
    </source>
</evidence>
<dbReference type="Pfam" id="PF13174">
    <property type="entry name" value="TPR_6"/>
    <property type="match status" value="1"/>
</dbReference>
<dbReference type="SUPFAM" id="SSF48452">
    <property type="entry name" value="TPR-like"/>
    <property type="match status" value="1"/>
</dbReference>
<dbReference type="InterPro" id="IPR019734">
    <property type="entry name" value="TPR_rpt"/>
</dbReference>